<dbReference type="PRINTS" id="PR00080">
    <property type="entry name" value="SDRFAMILY"/>
</dbReference>
<sequence>MSSGKERSAAVITGAARGVGAAAARRFSDAGHDVILLDIDDAGVAVAEEVGGTFYKHNVSSAADWAALEKQMRDKHAPLQSLVNNAAIEGRFDFADIPLEKWNQTLSVNLTGAFLGSQFGVRMMRAHSVDLPCAIVNVASIGAHMTLATDAPYSASKGGLISLTKSVATYCGLKRLGIRCNVISPGAIKTEMMAQFIATSPDPAATEKALSALQPVGYMATPANIANLIHYLTTEQSEFVTGAEIVIDGGAMSSANM</sequence>
<dbReference type="GO" id="GO:0016491">
    <property type="term" value="F:oxidoreductase activity"/>
    <property type="evidence" value="ECO:0007669"/>
    <property type="project" value="UniProtKB-KW"/>
</dbReference>
<proteinExistence type="inferred from homology"/>
<reference evidence="3 4" key="1">
    <citation type="submission" date="2024-09" db="EMBL/GenBank/DDBJ databases">
        <authorList>
            <person name="Zhang Z.-H."/>
        </authorList>
    </citation>
    <scope>NUCLEOTIDE SEQUENCE [LARGE SCALE GENOMIC DNA]</scope>
    <source>
        <strain evidence="3 4">HHTR114</strain>
    </source>
</reference>
<dbReference type="InterPro" id="IPR020904">
    <property type="entry name" value="Sc_DH/Rdtase_CS"/>
</dbReference>
<dbReference type="PRINTS" id="PR00081">
    <property type="entry name" value="GDHRDH"/>
</dbReference>
<keyword evidence="2 3" id="KW-0560">Oxidoreductase</keyword>
<evidence type="ECO:0000256" key="2">
    <source>
        <dbReference type="ARBA" id="ARBA00023002"/>
    </source>
</evidence>
<evidence type="ECO:0000313" key="4">
    <source>
        <dbReference type="Proteomes" id="UP001596116"/>
    </source>
</evidence>
<organism evidence="3 4">
    <name type="scientific">Hyphococcus aureus</name>
    <dbReference type="NCBI Taxonomy" id="2666033"/>
    <lineage>
        <taxon>Bacteria</taxon>
        <taxon>Pseudomonadati</taxon>
        <taxon>Pseudomonadota</taxon>
        <taxon>Alphaproteobacteria</taxon>
        <taxon>Parvularculales</taxon>
        <taxon>Parvularculaceae</taxon>
        <taxon>Hyphococcus</taxon>
    </lineage>
</organism>
<gene>
    <name evidence="3" type="ORF">ACFMB1_08625</name>
</gene>
<evidence type="ECO:0000313" key="3">
    <source>
        <dbReference type="EMBL" id="MFC6035603.1"/>
    </source>
</evidence>
<dbReference type="Proteomes" id="UP001596116">
    <property type="component" value="Unassembled WGS sequence"/>
</dbReference>
<dbReference type="EMBL" id="JBHPON010000001">
    <property type="protein sequence ID" value="MFC6035603.1"/>
    <property type="molecule type" value="Genomic_DNA"/>
</dbReference>
<dbReference type="InterPro" id="IPR036291">
    <property type="entry name" value="NAD(P)-bd_dom_sf"/>
</dbReference>
<dbReference type="Gene3D" id="3.40.50.720">
    <property type="entry name" value="NAD(P)-binding Rossmann-like Domain"/>
    <property type="match status" value="1"/>
</dbReference>
<dbReference type="RefSeq" id="WP_379878986.1">
    <property type="nucleotide sequence ID" value="NZ_JBHPON010000001.1"/>
</dbReference>
<comment type="caution">
    <text evidence="3">The sequence shown here is derived from an EMBL/GenBank/DDBJ whole genome shotgun (WGS) entry which is preliminary data.</text>
</comment>
<accession>A0ABW1KY39</accession>
<evidence type="ECO:0000256" key="1">
    <source>
        <dbReference type="ARBA" id="ARBA00006484"/>
    </source>
</evidence>
<comment type="similarity">
    <text evidence="1">Belongs to the short-chain dehydrogenases/reductases (SDR) family.</text>
</comment>
<protein>
    <submittedName>
        <fullName evidence="3">SDR family NAD(P)-dependent oxidoreductase</fullName>
        <ecNumber evidence="3">1.1.1.-</ecNumber>
    </submittedName>
</protein>
<keyword evidence="4" id="KW-1185">Reference proteome</keyword>
<dbReference type="Pfam" id="PF13561">
    <property type="entry name" value="adh_short_C2"/>
    <property type="match status" value="1"/>
</dbReference>
<dbReference type="PANTHER" id="PTHR42760:SF133">
    <property type="entry name" value="3-OXOACYL-[ACYL-CARRIER-PROTEIN] REDUCTASE"/>
    <property type="match status" value="1"/>
</dbReference>
<dbReference type="InterPro" id="IPR002347">
    <property type="entry name" value="SDR_fam"/>
</dbReference>
<dbReference type="PROSITE" id="PS00061">
    <property type="entry name" value="ADH_SHORT"/>
    <property type="match status" value="1"/>
</dbReference>
<name>A0ABW1KY39_9PROT</name>
<dbReference type="EC" id="1.1.1.-" evidence="3"/>
<dbReference type="PANTHER" id="PTHR42760">
    <property type="entry name" value="SHORT-CHAIN DEHYDROGENASES/REDUCTASES FAMILY MEMBER"/>
    <property type="match status" value="1"/>
</dbReference>
<dbReference type="SUPFAM" id="SSF51735">
    <property type="entry name" value="NAD(P)-binding Rossmann-fold domains"/>
    <property type="match status" value="1"/>
</dbReference>